<evidence type="ECO:0000313" key="2">
    <source>
        <dbReference type="EMBL" id="RNL80731.1"/>
    </source>
</evidence>
<dbReference type="Proteomes" id="UP000269198">
    <property type="component" value="Unassembled WGS sequence"/>
</dbReference>
<sequence>MLAWNNETVHQSIQTNRTTQEIAPGFEEIARVITEVLRRLPEAEMDETDHEDAREAAQEVLDEVTQEEPDRGRIRRGMTLLRKLLAPMARGVAAGAQKGVQQWALDATEKLGQLTAAVNRVGG</sequence>
<gene>
    <name evidence="2" type="ORF">EFW17_22585</name>
</gene>
<proteinExistence type="predicted"/>
<comment type="caution">
    <text evidence="2">The sequence shown here is derived from an EMBL/GenBank/DDBJ whole genome shotgun (WGS) entry which is preliminary data.</text>
</comment>
<dbReference type="OrthoDB" id="3627159at2"/>
<protein>
    <submittedName>
        <fullName evidence="2">Uncharacterized protein</fullName>
    </submittedName>
</protein>
<name>A0A3N0DYU0_9ACTN</name>
<reference evidence="2 3" key="1">
    <citation type="submission" date="2018-11" db="EMBL/GenBank/DDBJ databases">
        <title>The genome draft of YIM 96095.</title>
        <authorList>
            <person name="Tang S.-K."/>
            <person name="Chunyu W.-X."/>
            <person name="Feng Y.-Z."/>
        </authorList>
    </citation>
    <scope>NUCLEOTIDE SEQUENCE [LARGE SCALE GENOMIC DNA]</scope>
    <source>
        <strain evidence="2 3">YIM 96095</strain>
    </source>
</reference>
<evidence type="ECO:0000256" key="1">
    <source>
        <dbReference type="SAM" id="MobiDB-lite"/>
    </source>
</evidence>
<keyword evidence="3" id="KW-1185">Reference proteome</keyword>
<accession>A0A3N0DYU0</accession>
<dbReference type="AlphaFoldDB" id="A0A3N0DYU0"/>
<organism evidence="2 3">
    <name type="scientific">Halostreptopolyspora alba</name>
    <dbReference type="NCBI Taxonomy" id="2487137"/>
    <lineage>
        <taxon>Bacteria</taxon>
        <taxon>Bacillati</taxon>
        <taxon>Actinomycetota</taxon>
        <taxon>Actinomycetes</taxon>
        <taxon>Streptosporangiales</taxon>
        <taxon>Nocardiopsidaceae</taxon>
        <taxon>Halostreptopolyspora</taxon>
    </lineage>
</organism>
<dbReference type="EMBL" id="RJMB01000035">
    <property type="protein sequence ID" value="RNL80731.1"/>
    <property type="molecule type" value="Genomic_DNA"/>
</dbReference>
<evidence type="ECO:0000313" key="3">
    <source>
        <dbReference type="Proteomes" id="UP000269198"/>
    </source>
</evidence>
<feature type="region of interest" description="Disordered" evidence="1">
    <location>
        <begin position="44"/>
        <end position="73"/>
    </location>
</feature>